<dbReference type="KEGG" id="cpo:COPRO5265_0271"/>
<reference evidence="3 4" key="2">
    <citation type="journal article" date="2014" name="Genome Announc.">
        <title>Complete Genome Sequence of Coprothermobacter proteolyticus DSM 5265.</title>
        <authorList>
            <person name="Alexiev A."/>
            <person name="Coil D.A."/>
            <person name="Badger J.H."/>
            <person name="Enticknap J."/>
            <person name="Ward N."/>
            <person name="Robb F.T."/>
            <person name="Eisen J.A."/>
        </authorList>
    </citation>
    <scope>NUCLEOTIDE SEQUENCE [LARGE SCALE GENOMIC DNA]</scope>
    <source>
        <strain evidence="4">ATCC 35245 / DSM 5265 / OCM 4 / BT</strain>
    </source>
</reference>
<organism evidence="3 4">
    <name type="scientific">Coprothermobacter proteolyticus (strain ATCC 35245 / DSM 5265 / OCM 4 / BT)</name>
    <dbReference type="NCBI Taxonomy" id="309798"/>
    <lineage>
        <taxon>Bacteria</taxon>
        <taxon>Pseudomonadati</taxon>
        <taxon>Coprothermobacterota</taxon>
        <taxon>Coprothermobacteria</taxon>
        <taxon>Coprothermobacterales</taxon>
        <taxon>Coprothermobacteraceae</taxon>
        <taxon>Coprothermobacter</taxon>
    </lineage>
</organism>
<dbReference type="InterPro" id="IPR023753">
    <property type="entry name" value="FAD/NAD-binding_dom"/>
</dbReference>
<dbReference type="InterPro" id="IPR051691">
    <property type="entry name" value="Metab_Enz_Cyan_OpOx_G3PDH"/>
</dbReference>
<name>B5Y792_COPPD</name>
<keyword evidence="4" id="KW-1185">Reference proteome</keyword>
<accession>B5Y792</accession>
<keyword evidence="1 3" id="KW-0560">Oxidoreductase</keyword>
<dbReference type="InterPro" id="IPR036188">
    <property type="entry name" value="FAD/NAD-bd_sf"/>
</dbReference>
<evidence type="ECO:0000259" key="2">
    <source>
        <dbReference type="Pfam" id="PF07992"/>
    </source>
</evidence>
<reference evidence="4" key="1">
    <citation type="submission" date="2008-08" db="EMBL/GenBank/DDBJ databases">
        <title>The complete genome sequence of Coprothermobacter proteolyticus strain ATCC 5245 / DSM 5265 / BT.</title>
        <authorList>
            <person name="Dodson R.J."/>
            <person name="Durkin A.S."/>
            <person name="Wu M."/>
            <person name="Eisen J."/>
            <person name="Sutton G."/>
        </authorList>
    </citation>
    <scope>NUCLEOTIDE SEQUENCE [LARGE SCALE GENOMIC DNA]</scope>
    <source>
        <strain evidence="4">ATCC 35245 / DSM 5265 / OCM 4 / BT</strain>
    </source>
</reference>
<dbReference type="SUPFAM" id="SSF51905">
    <property type="entry name" value="FAD/NAD(P)-binding domain"/>
    <property type="match status" value="1"/>
</dbReference>
<dbReference type="Pfam" id="PF07992">
    <property type="entry name" value="Pyr_redox_2"/>
    <property type="match status" value="1"/>
</dbReference>
<dbReference type="GO" id="GO:0008115">
    <property type="term" value="F:sarcosine oxidase activity"/>
    <property type="evidence" value="ECO:0007669"/>
    <property type="project" value="UniProtKB-EC"/>
</dbReference>
<sequence length="409" mass="43487">MAVVGGGPAGMAAAVSAKKAGADHVVIIERAERLGGVLPQCIHSGFGVNYYGEDLTGPEFAERLRADVKAANIEVWLNAMVIEAYPDKTLTVSRPEGISSVKPDAVIFAVGARERPRGAIAIPGTRPAGVYTAGTAQYMINIQGFEVGKEVFVLGSGDIGLITARRMALEGAKVHGVAELMPFPGGLARNVQQCLKDFDIPLLLSHTVTEVLGSERVEAVKVAEVRNGKAVPNTERVFPVDTLVLSVGLLPEAELLRQIGLRILPYTGSAAVDQFFQTDIPGVFVVGNGVGIWDLVDNVAISASIAGARAAKSQGDRSEFAEVSPTDTVRVVIPQRLSLGELEPPRLWFRVACPMPVGVALLTRGEDEVIARKGFAGLKPAEMAEFPLKEEQYRAIKPGDKLQLKVAQP</sequence>
<dbReference type="Gene3D" id="3.50.50.60">
    <property type="entry name" value="FAD/NAD(P)-binding domain"/>
    <property type="match status" value="2"/>
</dbReference>
<evidence type="ECO:0000313" key="4">
    <source>
        <dbReference type="Proteomes" id="UP000001732"/>
    </source>
</evidence>
<dbReference type="STRING" id="309798.COPRO5265_0271"/>
<feature type="domain" description="FAD/NAD(P)-binding" evidence="2">
    <location>
        <begin position="2"/>
        <end position="297"/>
    </location>
</feature>
<gene>
    <name evidence="3" type="ordered locus">COPRO5265_0271</name>
</gene>
<dbReference type="PANTHER" id="PTHR42949">
    <property type="entry name" value="ANAEROBIC GLYCEROL-3-PHOSPHATE DEHYDROGENASE SUBUNIT B"/>
    <property type="match status" value="1"/>
</dbReference>
<protein>
    <submittedName>
        <fullName evidence="3">Sarcosine oxidase alpha subunit</fullName>
        <ecNumber evidence="3">1.5.3.1</ecNumber>
    </submittedName>
</protein>
<dbReference type="PRINTS" id="PR00469">
    <property type="entry name" value="PNDRDTASEII"/>
</dbReference>
<dbReference type="Proteomes" id="UP000001732">
    <property type="component" value="Chromosome"/>
</dbReference>
<dbReference type="AlphaFoldDB" id="B5Y792"/>
<dbReference type="EC" id="1.5.3.1" evidence="3"/>
<evidence type="ECO:0000256" key="1">
    <source>
        <dbReference type="ARBA" id="ARBA00023002"/>
    </source>
</evidence>
<dbReference type="PRINTS" id="PR00368">
    <property type="entry name" value="FADPNR"/>
</dbReference>
<proteinExistence type="predicted"/>
<dbReference type="EMBL" id="CP001145">
    <property type="protein sequence ID" value="ACI16848.1"/>
    <property type="molecule type" value="Genomic_DNA"/>
</dbReference>
<dbReference type="eggNOG" id="COG0446">
    <property type="taxonomic scope" value="Bacteria"/>
</dbReference>
<dbReference type="PANTHER" id="PTHR42949:SF3">
    <property type="entry name" value="ANAEROBIC GLYCEROL-3-PHOSPHATE DEHYDROGENASE SUBUNIT B"/>
    <property type="match status" value="1"/>
</dbReference>
<evidence type="ECO:0000313" key="3">
    <source>
        <dbReference type="EMBL" id="ACI16848.1"/>
    </source>
</evidence>